<dbReference type="UniPathway" id="UPA00988"/>
<evidence type="ECO:0000256" key="1">
    <source>
        <dbReference type="ARBA" id="ARBA00004123"/>
    </source>
</evidence>
<evidence type="ECO:0000256" key="8">
    <source>
        <dbReference type="ARBA" id="ARBA00023242"/>
    </source>
</evidence>
<organism evidence="10 11">
    <name type="scientific">Daphnia magna</name>
    <dbReference type="NCBI Taxonomy" id="35525"/>
    <lineage>
        <taxon>Eukaryota</taxon>
        <taxon>Metazoa</taxon>
        <taxon>Ecdysozoa</taxon>
        <taxon>Arthropoda</taxon>
        <taxon>Crustacea</taxon>
        <taxon>Branchiopoda</taxon>
        <taxon>Diplostraca</taxon>
        <taxon>Cladocera</taxon>
        <taxon>Anomopoda</taxon>
        <taxon>Daphniidae</taxon>
        <taxon>Daphnia</taxon>
    </lineage>
</organism>
<dbReference type="GO" id="GO:0000049">
    <property type="term" value="F:tRNA binding"/>
    <property type="evidence" value="ECO:0007669"/>
    <property type="project" value="TreeGrafter"/>
</dbReference>
<feature type="compositionally biased region" description="Polar residues" evidence="9">
    <location>
        <begin position="243"/>
        <end position="254"/>
    </location>
</feature>
<dbReference type="CDD" id="cd19496">
    <property type="entry name" value="Elp5"/>
    <property type="match status" value="1"/>
</dbReference>
<evidence type="ECO:0000256" key="2">
    <source>
        <dbReference type="ARBA" id="ARBA00004496"/>
    </source>
</evidence>
<dbReference type="PANTHER" id="PTHR15641:SF1">
    <property type="entry name" value="ELONGATOR COMPLEX PROTEIN 5"/>
    <property type="match status" value="1"/>
</dbReference>
<dbReference type="GO" id="GO:0033588">
    <property type="term" value="C:elongator holoenzyme complex"/>
    <property type="evidence" value="ECO:0007669"/>
    <property type="project" value="InterPro"/>
</dbReference>
<keyword evidence="8" id="KW-0539">Nucleus</keyword>
<comment type="caution">
    <text evidence="10">The sequence shown here is derived from an EMBL/GenBank/DDBJ whole genome shotgun (WGS) entry which is preliminary data.</text>
</comment>
<dbReference type="Pfam" id="PF10483">
    <property type="entry name" value="Elong_Iki1"/>
    <property type="match status" value="2"/>
</dbReference>
<evidence type="ECO:0000256" key="9">
    <source>
        <dbReference type="SAM" id="MobiDB-lite"/>
    </source>
</evidence>
<name>A0A164SD34_9CRUS</name>
<reference evidence="10 11" key="1">
    <citation type="submission" date="2016-03" db="EMBL/GenBank/DDBJ databases">
        <title>EvidentialGene: Evidence-directed Construction of Genes on Genomes.</title>
        <authorList>
            <person name="Gilbert D.G."/>
            <person name="Choi J.-H."/>
            <person name="Mockaitis K."/>
            <person name="Colbourne J."/>
            <person name="Pfrender M."/>
        </authorList>
    </citation>
    <scope>NUCLEOTIDE SEQUENCE [LARGE SCALE GENOMIC DNA]</scope>
    <source>
        <strain evidence="10 11">Xinb3</strain>
        <tissue evidence="10">Complete organism</tissue>
    </source>
</reference>
<evidence type="ECO:0000313" key="10">
    <source>
        <dbReference type="EMBL" id="KZS09505.1"/>
    </source>
</evidence>
<evidence type="ECO:0000256" key="3">
    <source>
        <dbReference type="ARBA" id="ARBA00005043"/>
    </source>
</evidence>
<dbReference type="InterPro" id="IPR019519">
    <property type="entry name" value="Elp5"/>
</dbReference>
<keyword evidence="7" id="KW-0819">tRNA processing</keyword>
<comment type="pathway">
    <text evidence="3">tRNA modification; 5-methoxycarbonylmethyl-2-thiouridine-tRNA biosynthesis.</text>
</comment>
<dbReference type="GO" id="GO:0005829">
    <property type="term" value="C:cytosol"/>
    <property type="evidence" value="ECO:0007669"/>
    <property type="project" value="TreeGrafter"/>
</dbReference>
<dbReference type="AlphaFoldDB" id="A0A164SD34"/>
<dbReference type="OrthoDB" id="166907at2759"/>
<evidence type="ECO:0000256" key="4">
    <source>
        <dbReference type="ARBA" id="ARBA00009567"/>
    </source>
</evidence>
<evidence type="ECO:0000256" key="5">
    <source>
        <dbReference type="ARBA" id="ARBA00020264"/>
    </source>
</evidence>
<dbReference type="Gene3D" id="3.40.50.300">
    <property type="entry name" value="P-loop containing nucleotide triphosphate hydrolases"/>
    <property type="match status" value="1"/>
</dbReference>
<sequence length="276" mass="30892">MILKDLLKQPPVSILIQDSFSVKGRPLFLSLIHNYSKNGYSVRYFKYDSPLSSEKSEMEQLKFSWQTSIFNENQDSSRTAIESCWSSDLANNGKHLVVAIDSLSPLLLNWTVGELASALRNLQKTTAVAVVALVHGDVHDKETVQALNYIFHCHLTVRKAQGRNVCSGVLRKGSGKLVDSDEYYSITDQWEVKDVEEVVEPSPNVVVDSLPKNAVPKSTFKLDLNAKEEEARSQVVLPYIRKQASSATSETSKGQIIYEAEAPDWDDEDPDDDLEI</sequence>
<dbReference type="Proteomes" id="UP000076858">
    <property type="component" value="Unassembled WGS sequence"/>
</dbReference>
<comment type="subcellular location">
    <subcellularLocation>
        <location evidence="2">Cytoplasm</location>
    </subcellularLocation>
    <subcellularLocation>
        <location evidence="1">Nucleus</location>
    </subcellularLocation>
</comment>
<keyword evidence="6" id="KW-0963">Cytoplasm</keyword>
<dbReference type="GO" id="GO:0005634">
    <property type="term" value="C:nucleus"/>
    <property type="evidence" value="ECO:0007669"/>
    <property type="project" value="UniProtKB-SubCell"/>
</dbReference>
<keyword evidence="11" id="KW-1185">Reference proteome</keyword>
<evidence type="ECO:0000256" key="6">
    <source>
        <dbReference type="ARBA" id="ARBA00022490"/>
    </source>
</evidence>
<dbReference type="EMBL" id="LRGB01002066">
    <property type="protein sequence ID" value="KZS09505.1"/>
    <property type="molecule type" value="Genomic_DNA"/>
</dbReference>
<feature type="region of interest" description="Disordered" evidence="9">
    <location>
        <begin position="243"/>
        <end position="276"/>
    </location>
</feature>
<dbReference type="STRING" id="35525.A0A164SD34"/>
<accession>A0A164SD34</accession>
<feature type="compositionally biased region" description="Acidic residues" evidence="9">
    <location>
        <begin position="261"/>
        <end position="276"/>
    </location>
</feature>
<dbReference type="PANTHER" id="PTHR15641">
    <property type="entry name" value="ELONGATOR COMPLEX PROTEIN 5"/>
    <property type="match status" value="1"/>
</dbReference>
<comment type="similarity">
    <text evidence="4">Belongs to the ELP5 family.</text>
</comment>
<protein>
    <recommendedName>
        <fullName evidence="5">Elongator complex protein 5</fullName>
    </recommendedName>
</protein>
<evidence type="ECO:0000256" key="7">
    <source>
        <dbReference type="ARBA" id="ARBA00022694"/>
    </source>
</evidence>
<proteinExistence type="inferred from homology"/>
<gene>
    <name evidence="10" type="ORF">APZ42_026331</name>
</gene>
<evidence type="ECO:0000313" key="11">
    <source>
        <dbReference type="Proteomes" id="UP000076858"/>
    </source>
</evidence>
<dbReference type="GO" id="GO:0002098">
    <property type="term" value="P:tRNA wobble uridine modification"/>
    <property type="evidence" value="ECO:0007669"/>
    <property type="project" value="InterPro"/>
</dbReference>
<dbReference type="InterPro" id="IPR027417">
    <property type="entry name" value="P-loop_NTPase"/>
</dbReference>